<evidence type="ECO:0000313" key="1">
    <source>
        <dbReference type="EMBL" id="CAH2011543.1"/>
    </source>
</evidence>
<comment type="caution">
    <text evidence="1">The sequence shown here is derived from an EMBL/GenBank/DDBJ whole genome shotgun (WGS) entry which is preliminary data.</text>
</comment>
<organism evidence="1 2">
    <name type="scientific">Acanthoscelides obtectus</name>
    <name type="common">Bean weevil</name>
    <name type="synonym">Bruchus obtectus</name>
    <dbReference type="NCBI Taxonomy" id="200917"/>
    <lineage>
        <taxon>Eukaryota</taxon>
        <taxon>Metazoa</taxon>
        <taxon>Ecdysozoa</taxon>
        <taxon>Arthropoda</taxon>
        <taxon>Hexapoda</taxon>
        <taxon>Insecta</taxon>
        <taxon>Pterygota</taxon>
        <taxon>Neoptera</taxon>
        <taxon>Endopterygota</taxon>
        <taxon>Coleoptera</taxon>
        <taxon>Polyphaga</taxon>
        <taxon>Cucujiformia</taxon>
        <taxon>Chrysomeloidea</taxon>
        <taxon>Chrysomelidae</taxon>
        <taxon>Bruchinae</taxon>
        <taxon>Bruchini</taxon>
        <taxon>Acanthoscelides</taxon>
    </lineage>
</organism>
<dbReference type="EMBL" id="CAKOFQ010008083">
    <property type="protein sequence ID" value="CAH2011543.1"/>
    <property type="molecule type" value="Genomic_DNA"/>
</dbReference>
<evidence type="ECO:0000313" key="2">
    <source>
        <dbReference type="Proteomes" id="UP001152888"/>
    </source>
</evidence>
<sequence>MKLPELLNITETPHIRLISLSGNNSNQTNNRIVAQKDQITDACNESVEEVAKKRSKNRIPEEWNAYKNKRLRETGRT</sequence>
<name>A0A9P0ME13_ACAOB</name>
<accession>A0A9P0ME13</accession>
<protein>
    <submittedName>
        <fullName evidence="1">Uncharacterized protein</fullName>
    </submittedName>
</protein>
<gene>
    <name evidence="1" type="ORF">ACAOBT_LOCUS32229</name>
</gene>
<keyword evidence="2" id="KW-1185">Reference proteome</keyword>
<reference evidence="1" key="1">
    <citation type="submission" date="2022-03" db="EMBL/GenBank/DDBJ databases">
        <authorList>
            <person name="Sayadi A."/>
        </authorList>
    </citation>
    <scope>NUCLEOTIDE SEQUENCE</scope>
</reference>
<dbReference type="AlphaFoldDB" id="A0A9P0ME13"/>
<dbReference type="Proteomes" id="UP001152888">
    <property type="component" value="Unassembled WGS sequence"/>
</dbReference>
<proteinExistence type="predicted"/>